<keyword evidence="2" id="KW-1185">Reference proteome</keyword>
<dbReference type="AlphaFoldDB" id="A0ABD1UP44"/>
<gene>
    <name evidence="1" type="ORF">Adt_11364</name>
</gene>
<dbReference type="Proteomes" id="UP001604336">
    <property type="component" value="Unassembled WGS sequence"/>
</dbReference>
<accession>A0ABD1UP44</accession>
<comment type="caution">
    <text evidence="1">The sequence shown here is derived from an EMBL/GenBank/DDBJ whole genome shotgun (WGS) entry which is preliminary data.</text>
</comment>
<dbReference type="EMBL" id="JBFOLK010000003">
    <property type="protein sequence ID" value="KAL2526310.1"/>
    <property type="molecule type" value="Genomic_DNA"/>
</dbReference>
<evidence type="ECO:0000313" key="2">
    <source>
        <dbReference type="Proteomes" id="UP001604336"/>
    </source>
</evidence>
<proteinExistence type="predicted"/>
<organism evidence="1 2">
    <name type="scientific">Abeliophyllum distichum</name>
    <dbReference type="NCBI Taxonomy" id="126358"/>
    <lineage>
        <taxon>Eukaryota</taxon>
        <taxon>Viridiplantae</taxon>
        <taxon>Streptophyta</taxon>
        <taxon>Embryophyta</taxon>
        <taxon>Tracheophyta</taxon>
        <taxon>Spermatophyta</taxon>
        <taxon>Magnoliopsida</taxon>
        <taxon>eudicotyledons</taxon>
        <taxon>Gunneridae</taxon>
        <taxon>Pentapetalae</taxon>
        <taxon>asterids</taxon>
        <taxon>lamiids</taxon>
        <taxon>Lamiales</taxon>
        <taxon>Oleaceae</taxon>
        <taxon>Forsythieae</taxon>
        <taxon>Abeliophyllum</taxon>
    </lineage>
</organism>
<reference evidence="2" key="1">
    <citation type="submission" date="2024-07" db="EMBL/GenBank/DDBJ databases">
        <title>Two chromosome-level genome assemblies of Korean endemic species Abeliophyllum distichum and Forsythia ovata (Oleaceae).</title>
        <authorList>
            <person name="Jang H."/>
        </authorList>
    </citation>
    <scope>NUCLEOTIDE SEQUENCE [LARGE SCALE GENOMIC DNA]</scope>
</reference>
<protein>
    <submittedName>
        <fullName evidence="1">Uncharacterized protein</fullName>
    </submittedName>
</protein>
<sequence>MDSSDKFLENLCCKQDRVEDLLQDINSKYESLVAMMARMNVNQNDQRNKQVEGASSGTEIQGNEVDIINVPNQRGFNEGSATLNYPRLIFLIFGGNNPREWVRKSNKYF</sequence>
<evidence type="ECO:0000313" key="1">
    <source>
        <dbReference type="EMBL" id="KAL2526310.1"/>
    </source>
</evidence>
<name>A0ABD1UP44_9LAMI</name>